<comment type="caution">
    <text evidence="2">The sequence shown here is derived from an EMBL/GenBank/DDBJ whole genome shotgun (WGS) entry which is preliminary data.</text>
</comment>
<dbReference type="EMBL" id="JAWWNJ010000033">
    <property type="protein sequence ID" value="KAK7025902.1"/>
    <property type="molecule type" value="Genomic_DNA"/>
</dbReference>
<feature type="region of interest" description="Disordered" evidence="1">
    <location>
        <begin position="195"/>
        <end position="233"/>
    </location>
</feature>
<proteinExistence type="predicted"/>
<name>A0AAW0BI60_9AGAR</name>
<protein>
    <submittedName>
        <fullName evidence="2">Uncharacterized protein</fullName>
    </submittedName>
</protein>
<dbReference type="Proteomes" id="UP001362999">
    <property type="component" value="Unassembled WGS sequence"/>
</dbReference>
<keyword evidence="3" id="KW-1185">Reference proteome</keyword>
<feature type="compositionally biased region" description="Basic and acidic residues" evidence="1">
    <location>
        <begin position="224"/>
        <end position="233"/>
    </location>
</feature>
<feature type="compositionally biased region" description="Pro residues" evidence="1">
    <location>
        <begin position="205"/>
        <end position="214"/>
    </location>
</feature>
<reference evidence="2 3" key="1">
    <citation type="journal article" date="2024" name="J Genomics">
        <title>Draft genome sequencing and assembly of Favolaschia claudopus CIRM-BRFM 2984 isolated from oak limbs.</title>
        <authorList>
            <person name="Navarro D."/>
            <person name="Drula E."/>
            <person name="Chaduli D."/>
            <person name="Cazenave R."/>
            <person name="Ahrendt S."/>
            <person name="Wang J."/>
            <person name="Lipzen A."/>
            <person name="Daum C."/>
            <person name="Barry K."/>
            <person name="Grigoriev I.V."/>
            <person name="Favel A."/>
            <person name="Rosso M.N."/>
            <person name="Martin F."/>
        </authorList>
    </citation>
    <scope>NUCLEOTIDE SEQUENCE [LARGE SCALE GENOMIC DNA]</scope>
    <source>
        <strain evidence="2 3">CIRM-BRFM 2984</strain>
    </source>
</reference>
<gene>
    <name evidence="2" type="ORF">R3P38DRAFT_2778677</name>
</gene>
<accession>A0AAW0BI60</accession>
<sequence length="233" mass="25614">MFATTFITHVSKRAVAQESRGYEVTDFYFPVTVASGETRQMKNFEAHRWKVRHILFWAYYVTDPVNQFSLPPPTTSFLADADSDHSSDNGGEVPSTVRVSPESRRLGSVMVLRDKGQIYLILWRLHIVSMVIQIGASVEDIGGITPITDSYEACGDAATSTLPQPSTRRHSASRTTLKLTVVAIRNDPEALNRLRSSTLPHHPEPPSYTAPTPTPSSTHAVPTQDDHISAAGA</sequence>
<feature type="region of interest" description="Disordered" evidence="1">
    <location>
        <begin position="79"/>
        <end position="100"/>
    </location>
</feature>
<evidence type="ECO:0000313" key="2">
    <source>
        <dbReference type="EMBL" id="KAK7025902.1"/>
    </source>
</evidence>
<dbReference type="AlphaFoldDB" id="A0AAW0BI60"/>
<organism evidence="2 3">
    <name type="scientific">Favolaschia claudopus</name>
    <dbReference type="NCBI Taxonomy" id="2862362"/>
    <lineage>
        <taxon>Eukaryota</taxon>
        <taxon>Fungi</taxon>
        <taxon>Dikarya</taxon>
        <taxon>Basidiomycota</taxon>
        <taxon>Agaricomycotina</taxon>
        <taxon>Agaricomycetes</taxon>
        <taxon>Agaricomycetidae</taxon>
        <taxon>Agaricales</taxon>
        <taxon>Marasmiineae</taxon>
        <taxon>Mycenaceae</taxon>
        <taxon>Favolaschia</taxon>
    </lineage>
</organism>
<evidence type="ECO:0000313" key="3">
    <source>
        <dbReference type="Proteomes" id="UP001362999"/>
    </source>
</evidence>
<evidence type="ECO:0000256" key="1">
    <source>
        <dbReference type="SAM" id="MobiDB-lite"/>
    </source>
</evidence>